<evidence type="ECO:0000313" key="1">
    <source>
        <dbReference type="EMBL" id="MPM79044.1"/>
    </source>
</evidence>
<comment type="caution">
    <text evidence="1">The sequence shown here is derived from an EMBL/GenBank/DDBJ whole genome shotgun (WGS) entry which is preliminary data.</text>
</comment>
<proteinExistence type="predicted"/>
<dbReference type="AlphaFoldDB" id="A0A645CQ88"/>
<dbReference type="EMBL" id="VSSQ01029077">
    <property type="protein sequence ID" value="MPM79044.1"/>
    <property type="molecule type" value="Genomic_DNA"/>
</dbReference>
<name>A0A645CQ88_9ZZZZ</name>
<accession>A0A645CQ88</accession>
<reference evidence="1" key="1">
    <citation type="submission" date="2019-08" db="EMBL/GenBank/DDBJ databases">
        <authorList>
            <person name="Kucharzyk K."/>
            <person name="Murdoch R.W."/>
            <person name="Higgins S."/>
            <person name="Loffler F."/>
        </authorList>
    </citation>
    <scope>NUCLEOTIDE SEQUENCE</scope>
</reference>
<sequence>MPRQRTLAIQKDRDAAPLAGAADQPGICLQVGDDNRHLAIANALFPREGENGLRKGFRLRPTRARAKDCQLLRVAMIDLGGIGEKISLDMPHQRIGPVRLFAKPLLIDRGPRALRDGAQLQQHLPLRLKEFVVRALQAVDAQGEG</sequence>
<gene>
    <name evidence="1" type="ORF">SDC9_126075</name>
</gene>
<protein>
    <submittedName>
        <fullName evidence="1">Uncharacterized protein</fullName>
    </submittedName>
</protein>
<organism evidence="1">
    <name type="scientific">bioreactor metagenome</name>
    <dbReference type="NCBI Taxonomy" id="1076179"/>
    <lineage>
        <taxon>unclassified sequences</taxon>
        <taxon>metagenomes</taxon>
        <taxon>ecological metagenomes</taxon>
    </lineage>
</organism>